<dbReference type="Pfam" id="PF08268">
    <property type="entry name" value="FBA_3"/>
    <property type="match status" value="3"/>
</dbReference>
<sequence length="829" mass="95765">MNELRKHWGTGTKNNSNMKREIFLPDDIIIEILSRLPVQSLGRCTCVCKLWYTIIQDRKFTEMQLRRSRCVLDYGDQEIFKYLNNRDGFLLEQSNLTGKYHIRNPTTKRVFDLPDPHGKSKHMRMINSPKNYNYKLICVYPKEGTENGGCQVLTVGTDITWRDLECPGLHNLGKEGEWFFSQSTEDTFFVIRFFNPRFGVSEVVCLDIESEHFAHVKIPQAYFSSFECVAFFSSENKLYLANLVEQELHIWILVDYKKQLWSERKIVSIPSTLFSNYPKTLDTLLPLSLCEDWLWFRRCDHSLIAYNTRTKLIDSYPPPSGKRLSRCFIPSLEEIFAAKNDEPDIKRQRGSSPEEESRNKMLFAPEISVVQPFMPTELIVEILKWLPVEALLRLKCVCKLWCAIIKEESFIKKHRKCNEFTKMWEENNTTPNPDGSAGDKKTFVYISSKHGLVLERSNSNSPIYYRLRNPSTKQILDLPSIPDQCSTVCMFYLPNVDKYKLAYVCYKKLDTELGVCRVLTAGTDVDWRSIDIPSSGKLQGCPKKEIATGRIGKLLFIFQYGYSNIVRIEMESECITTIEIPQALLSRREDLSLSCWNGTFALARFEKENLIFLGLWFYGSLDCPNCPDGVIIPSLVRDNESQIRYEERNIPDDIIIEILSKLPAQSLGRCKCVCKLWCVIIEDRKFIEVLLGRSRCVFVYGDEEIFKFLYKDGLLLKQSSLTGKYSIRNPATNYVFDLPDPHGKSKHMSMLYSPKNNNYKLAYIYRKEGTENGGCQVLTVGNDVNWRDLDCPGFHNLGNEGDQFCSLATKDTFFVTRFFNPGFGVCVVV</sequence>
<dbReference type="InterPro" id="IPR036047">
    <property type="entry name" value="F-box-like_dom_sf"/>
</dbReference>
<evidence type="ECO:0000259" key="1">
    <source>
        <dbReference type="PROSITE" id="PS50181"/>
    </source>
</evidence>
<dbReference type="PANTHER" id="PTHR31111:SF125">
    <property type="entry name" value="F-BOX PROTEIN CPR30-LIKE"/>
    <property type="match status" value="1"/>
</dbReference>
<name>A0ABD2ZPB1_9GENT</name>
<dbReference type="AlphaFoldDB" id="A0ABD2ZPB1"/>
<dbReference type="Proteomes" id="UP001630127">
    <property type="component" value="Unassembled WGS sequence"/>
</dbReference>
<dbReference type="SMART" id="SM00256">
    <property type="entry name" value="FBOX"/>
    <property type="match status" value="3"/>
</dbReference>
<evidence type="ECO:0000313" key="2">
    <source>
        <dbReference type="EMBL" id="KAL3519558.1"/>
    </source>
</evidence>
<feature type="domain" description="F-box" evidence="1">
    <location>
        <begin position="368"/>
        <end position="414"/>
    </location>
</feature>
<protein>
    <recommendedName>
        <fullName evidence="1">F-box domain-containing protein</fullName>
    </recommendedName>
</protein>
<dbReference type="PANTHER" id="PTHR31111">
    <property type="entry name" value="BNAA05G37150D PROTEIN-RELATED"/>
    <property type="match status" value="1"/>
</dbReference>
<dbReference type="CDD" id="cd22157">
    <property type="entry name" value="F-box_AtFBW1-like"/>
    <property type="match status" value="3"/>
</dbReference>
<dbReference type="PROSITE" id="PS50181">
    <property type="entry name" value="FBOX"/>
    <property type="match status" value="3"/>
</dbReference>
<dbReference type="NCBIfam" id="TIGR01640">
    <property type="entry name" value="F_box_assoc_1"/>
    <property type="match status" value="1"/>
</dbReference>
<dbReference type="InterPro" id="IPR013187">
    <property type="entry name" value="F-box-assoc_dom_typ3"/>
</dbReference>
<reference evidence="2 3" key="1">
    <citation type="submission" date="2024-11" db="EMBL/GenBank/DDBJ databases">
        <title>A near-complete genome assembly of Cinchona calisaya.</title>
        <authorList>
            <person name="Lian D.C."/>
            <person name="Zhao X.W."/>
            <person name="Wei L."/>
        </authorList>
    </citation>
    <scope>NUCLEOTIDE SEQUENCE [LARGE SCALE GENOMIC DNA]</scope>
    <source>
        <tissue evidence="2">Nenye</tissue>
    </source>
</reference>
<accession>A0ABD2ZPB1</accession>
<dbReference type="EMBL" id="JBJUIK010000008">
    <property type="protein sequence ID" value="KAL3519558.1"/>
    <property type="molecule type" value="Genomic_DNA"/>
</dbReference>
<keyword evidence="3" id="KW-1185">Reference proteome</keyword>
<feature type="domain" description="F-box" evidence="1">
    <location>
        <begin position="644"/>
        <end position="690"/>
    </location>
</feature>
<dbReference type="Pfam" id="PF00646">
    <property type="entry name" value="F-box"/>
    <property type="match status" value="3"/>
</dbReference>
<dbReference type="Gene3D" id="1.20.1280.50">
    <property type="match status" value="3"/>
</dbReference>
<proteinExistence type="predicted"/>
<evidence type="ECO:0000313" key="3">
    <source>
        <dbReference type="Proteomes" id="UP001630127"/>
    </source>
</evidence>
<dbReference type="SUPFAM" id="SSF81383">
    <property type="entry name" value="F-box domain"/>
    <property type="match status" value="3"/>
</dbReference>
<gene>
    <name evidence="2" type="ORF">ACH5RR_017707</name>
</gene>
<organism evidence="2 3">
    <name type="scientific">Cinchona calisaya</name>
    <dbReference type="NCBI Taxonomy" id="153742"/>
    <lineage>
        <taxon>Eukaryota</taxon>
        <taxon>Viridiplantae</taxon>
        <taxon>Streptophyta</taxon>
        <taxon>Embryophyta</taxon>
        <taxon>Tracheophyta</taxon>
        <taxon>Spermatophyta</taxon>
        <taxon>Magnoliopsida</taxon>
        <taxon>eudicotyledons</taxon>
        <taxon>Gunneridae</taxon>
        <taxon>Pentapetalae</taxon>
        <taxon>asterids</taxon>
        <taxon>lamiids</taxon>
        <taxon>Gentianales</taxon>
        <taxon>Rubiaceae</taxon>
        <taxon>Cinchonoideae</taxon>
        <taxon>Cinchoneae</taxon>
        <taxon>Cinchona</taxon>
    </lineage>
</organism>
<dbReference type="InterPro" id="IPR001810">
    <property type="entry name" value="F-box_dom"/>
</dbReference>
<comment type="caution">
    <text evidence="2">The sequence shown here is derived from an EMBL/GenBank/DDBJ whole genome shotgun (WGS) entry which is preliminary data.</text>
</comment>
<dbReference type="InterPro" id="IPR017451">
    <property type="entry name" value="F-box-assoc_interact_dom"/>
</dbReference>
<feature type="domain" description="F-box" evidence="1">
    <location>
        <begin position="18"/>
        <end position="63"/>
    </location>
</feature>